<reference evidence="2 3" key="1">
    <citation type="journal article" date="2007" name="PLoS Genet.">
        <title>Patterns and implications of gene gain and loss in the evolution of Prochlorococcus.</title>
        <authorList>
            <person name="Kettler G.C."/>
            <person name="Martiny A.C."/>
            <person name="Huang K."/>
            <person name="Zucker J."/>
            <person name="Coleman M.L."/>
            <person name="Rodrigue S."/>
            <person name="Chen F."/>
            <person name="Lapidus A."/>
            <person name="Ferriera S."/>
            <person name="Johnson J."/>
            <person name="Steglich C."/>
            <person name="Church G.M."/>
            <person name="Richardson P."/>
            <person name="Chisholm S.W."/>
        </authorList>
    </citation>
    <scope>NUCLEOTIDE SEQUENCE [LARGE SCALE GENOMIC DNA]</scope>
    <source>
        <strain evidence="2 3">MIT 9303</strain>
    </source>
</reference>
<proteinExistence type="predicted"/>
<dbReference type="SUPFAM" id="SSF52833">
    <property type="entry name" value="Thioredoxin-like"/>
    <property type="match status" value="1"/>
</dbReference>
<dbReference type="GO" id="GO:0016034">
    <property type="term" value="F:maleylacetoacetate isomerase activity"/>
    <property type="evidence" value="ECO:0007669"/>
    <property type="project" value="TreeGrafter"/>
</dbReference>
<dbReference type="InterPro" id="IPR004046">
    <property type="entry name" value="GST_C"/>
</dbReference>
<keyword evidence="2" id="KW-0808">Transferase</keyword>
<dbReference type="HOGENOM" id="CLU_011226_0_3_3"/>
<dbReference type="Pfam" id="PF13417">
    <property type="entry name" value="GST_N_3"/>
    <property type="match status" value="1"/>
</dbReference>
<evidence type="ECO:0000313" key="3">
    <source>
        <dbReference type="Proteomes" id="UP000002274"/>
    </source>
</evidence>
<dbReference type="Gene3D" id="1.20.1050.10">
    <property type="match status" value="2"/>
</dbReference>
<name>A2CCY2_PROM3</name>
<dbReference type="InterPro" id="IPR040079">
    <property type="entry name" value="Glutathione_S-Trfase"/>
</dbReference>
<dbReference type="EC" id="2.5.1.18" evidence="2"/>
<dbReference type="BioCyc" id="PMAR59922:G1G80-2288-MONOMER"/>
<accession>A2CCY2</accession>
<sequence>MMELHQFRHSAFCLKVRMVLQAKGLTYQVVEVTPGLGQLNVFRLSGQRQVPVLVDGDVVLADSSTIARHLEAKQPEPPLIPVDPQQAAQVYLIEDWADTTLARAGRSALLQAAALDSELRLALLPEDLPTPLRQVMGDLPGGLLNGASEIIGQAERVELLKSLEQLADLMQKRSWLVGDAMSLADLAVAAQISLMRFPASAGAALAGRGVFGLSDHPRLQPLFHWRDQLELSLLETDDSAR</sequence>
<dbReference type="GO" id="GO:0006749">
    <property type="term" value="P:glutathione metabolic process"/>
    <property type="evidence" value="ECO:0007669"/>
    <property type="project" value="TreeGrafter"/>
</dbReference>
<evidence type="ECO:0000313" key="2">
    <source>
        <dbReference type="EMBL" id="ABM79342.1"/>
    </source>
</evidence>
<dbReference type="PROSITE" id="PS50404">
    <property type="entry name" value="GST_NTER"/>
    <property type="match status" value="1"/>
</dbReference>
<dbReference type="CDD" id="cd00299">
    <property type="entry name" value="GST_C_family"/>
    <property type="match status" value="1"/>
</dbReference>
<dbReference type="GO" id="GO:0004364">
    <property type="term" value="F:glutathione transferase activity"/>
    <property type="evidence" value="ECO:0007669"/>
    <property type="project" value="UniProtKB-EC"/>
</dbReference>
<dbReference type="Gene3D" id="3.40.30.10">
    <property type="entry name" value="Glutaredoxin"/>
    <property type="match status" value="1"/>
</dbReference>
<dbReference type="GO" id="GO:0006559">
    <property type="term" value="P:L-phenylalanine catabolic process"/>
    <property type="evidence" value="ECO:0007669"/>
    <property type="project" value="TreeGrafter"/>
</dbReference>
<dbReference type="STRING" id="59922.P9303_26121"/>
<dbReference type="RefSeq" id="WP_011827186.1">
    <property type="nucleotide sequence ID" value="NC_008820.1"/>
</dbReference>
<dbReference type="KEGG" id="pmf:P9303_26121"/>
<dbReference type="Proteomes" id="UP000002274">
    <property type="component" value="Chromosome"/>
</dbReference>
<gene>
    <name evidence="2" type="ordered locus">P9303_26121</name>
</gene>
<dbReference type="Pfam" id="PF00043">
    <property type="entry name" value="GST_C"/>
    <property type="match status" value="1"/>
</dbReference>
<dbReference type="PANTHER" id="PTHR42673:SF4">
    <property type="entry name" value="MALEYLACETOACETATE ISOMERASE"/>
    <property type="match status" value="1"/>
</dbReference>
<dbReference type="InterPro" id="IPR004045">
    <property type="entry name" value="Glutathione_S-Trfase_N"/>
</dbReference>
<dbReference type="SFLD" id="SFLDG00358">
    <property type="entry name" value="Main_(cytGST)"/>
    <property type="match status" value="1"/>
</dbReference>
<dbReference type="SUPFAM" id="SSF47616">
    <property type="entry name" value="GST C-terminal domain-like"/>
    <property type="match status" value="1"/>
</dbReference>
<feature type="domain" description="GST N-terminal" evidence="1">
    <location>
        <begin position="1"/>
        <end position="78"/>
    </location>
</feature>
<dbReference type="InterPro" id="IPR036282">
    <property type="entry name" value="Glutathione-S-Trfase_C_sf"/>
</dbReference>
<evidence type="ECO:0000259" key="1">
    <source>
        <dbReference type="PROSITE" id="PS50404"/>
    </source>
</evidence>
<dbReference type="AlphaFoldDB" id="A2CCY2"/>
<dbReference type="EMBL" id="CP000554">
    <property type="protein sequence ID" value="ABM79342.1"/>
    <property type="molecule type" value="Genomic_DNA"/>
</dbReference>
<dbReference type="CDD" id="cd00570">
    <property type="entry name" value="GST_N_family"/>
    <property type="match status" value="1"/>
</dbReference>
<organism evidence="2 3">
    <name type="scientific">Prochlorococcus marinus (strain MIT 9303)</name>
    <dbReference type="NCBI Taxonomy" id="59922"/>
    <lineage>
        <taxon>Bacteria</taxon>
        <taxon>Bacillati</taxon>
        <taxon>Cyanobacteriota</taxon>
        <taxon>Cyanophyceae</taxon>
        <taxon>Synechococcales</taxon>
        <taxon>Prochlorococcaceae</taxon>
        <taxon>Prochlorococcus</taxon>
    </lineage>
</organism>
<dbReference type="InterPro" id="IPR036249">
    <property type="entry name" value="Thioredoxin-like_sf"/>
</dbReference>
<dbReference type="PANTHER" id="PTHR42673">
    <property type="entry name" value="MALEYLACETOACETATE ISOMERASE"/>
    <property type="match status" value="1"/>
</dbReference>
<dbReference type="SFLD" id="SFLDS00019">
    <property type="entry name" value="Glutathione_Transferase_(cytos"/>
    <property type="match status" value="1"/>
</dbReference>
<protein>
    <submittedName>
        <fullName evidence="2">Putative glutathione S-transferase</fullName>
        <ecNumber evidence="2">2.5.1.18</ecNumber>
    </submittedName>
</protein>